<sequence length="144" mass="17106">MDSRIRIDMDSLWELGRDLTEVRSALRYYQKKQAILTFDEEEIEPIFLQQFLEHVLSLQKEKLKKCQRKGINLALKRKYEGKGTYGRPKTILPEDFDERIEECLKRNLSLSEYCEEIGMKKSTFYKYAKRVQEGKKKKGKGTDT</sequence>
<organism evidence="1 2">
    <name type="scientific">Clostridium innocuum</name>
    <dbReference type="NCBI Taxonomy" id="1522"/>
    <lineage>
        <taxon>Bacteria</taxon>
        <taxon>Bacillati</taxon>
        <taxon>Bacillota</taxon>
        <taxon>Clostridia</taxon>
        <taxon>Eubacteriales</taxon>
        <taxon>Clostridiaceae</taxon>
        <taxon>Clostridium</taxon>
    </lineage>
</organism>
<protein>
    <submittedName>
        <fullName evidence="1">Recombinase family protein</fullName>
    </submittedName>
</protein>
<proteinExistence type="predicted"/>
<gene>
    <name evidence="1" type="ORF">DXA38_05735</name>
</gene>
<dbReference type="OrthoDB" id="9797501at2"/>
<dbReference type="EMBL" id="QVEV01000005">
    <property type="protein sequence ID" value="RGC17333.1"/>
    <property type="molecule type" value="Genomic_DNA"/>
</dbReference>
<dbReference type="RefSeq" id="WP_117442369.1">
    <property type="nucleotide sequence ID" value="NZ_JAJFEN010000007.1"/>
</dbReference>
<evidence type="ECO:0000313" key="2">
    <source>
        <dbReference type="Proteomes" id="UP000260025"/>
    </source>
</evidence>
<accession>A0A3E2W0D8</accession>
<name>A0A3E2W0D8_CLOIN</name>
<evidence type="ECO:0000313" key="1">
    <source>
        <dbReference type="EMBL" id="RGC17333.1"/>
    </source>
</evidence>
<reference evidence="1 2" key="1">
    <citation type="submission" date="2018-08" db="EMBL/GenBank/DDBJ databases">
        <title>A genome reference for cultivated species of the human gut microbiota.</title>
        <authorList>
            <person name="Zou Y."/>
            <person name="Xue W."/>
            <person name="Luo G."/>
        </authorList>
    </citation>
    <scope>NUCLEOTIDE SEQUENCE [LARGE SCALE GENOMIC DNA]</scope>
    <source>
        <strain evidence="1 2">OF01-2LB</strain>
    </source>
</reference>
<dbReference type="AlphaFoldDB" id="A0A3E2W0D8"/>
<comment type="caution">
    <text evidence="1">The sequence shown here is derived from an EMBL/GenBank/DDBJ whole genome shotgun (WGS) entry which is preliminary data.</text>
</comment>
<dbReference type="Proteomes" id="UP000260025">
    <property type="component" value="Unassembled WGS sequence"/>
</dbReference>